<evidence type="ECO:0000313" key="1">
    <source>
        <dbReference type="EMBL" id="HIU93114.1"/>
    </source>
</evidence>
<dbReference type="InterPro" id="IPR023198">
    <property type="entry name" value="PGP-like_dom2"/>
</dbReference>
<dbReference type="GO" id="GO:0008967">
    <property type="term" value="F:phosphoglycolate phosphatase activity"/>
    <property type="evidence" value="ECO:0007669"/>
    <property type="project" value="TreeGrafter"/>
</dbReference>
<reference evidence="1" key="2">
    <citation type="journal article" date="2021" name="PeerJ">
        <title>Extensive microbial diversity within the chicken gut microbiome revealed by metagenomics and culture.</title>
        <authorList>
            <person name="Gilroy R."/>
            <person name="Ravi A."/>
            <person name="Getino M."/>
            <person name="Pursley I."/>
            <person name="Horton D.L."/>
            <person name="Alikhan N.F."/>
            <person name="Baker D."/>
            <person name="Gharbi K."/>
            <person name="Hall N."/>
            <person name="Watson M."/>
            <person name="Adriaenssens E.M."/>
            <person name="Foster-Nyarko E."/>
            <person name="Jarju S."/>
            <person name="Secka A."/>
            <person name="Antonio M."/>
            <person name="Oren A."/>
            <person name="Chaudhuri R.R."/>
            <person name="La Ragione R."/>
            <person name="Hildebrand F."/>
            <person name="Pallen M.J."/>
        </authorList>
    </citation>
    <scope>NUCLEOTIDE SEQUENCE</scope>
    <source>
        <strain evidence="1">CHK154-7741</strain>
    </source>
</reference>
<dbReference type="InterPro" id="IPR050155">
    <property type="entry name" value="HAD-like_hydrolase_sf"/>
</dbReference>
<dbReference type="SFLD" id="SFLDS00003">
    <property type="entry name" value="Haloacid_Dehalogenase"/>
    <property type="match status" value="1"/>
</dbReference>
<protein>
    <submittedName>
        <fullName evidence="1">HAD family hydrolase</fullName>
    </submittedName>
</protein>
<dbReference type="SFLD" id="SFLDG01129">
    <property type="entry name" value="C1.5:_HAD__Beta-PGM__Phosphata"/>
    <property type="match status" value="1"/>
</dbReference>
<comment type="caution">
    <text evidence="1">The sequence shown here is derived from an EMBL/GenBank/DDBJ whole genome shotgun (WGS) entry which is preliminary data.</text>
</comment>
<dbReference type="EMBL" id="DVOD01000059">
    <property type="protein sequence ID" value="HIU93114.1"/>
    <property type="molecule type" value="Genomic_DNA"/>
</dbReference>
<dbReference type="SUPFAM" id="SSF56784">
    <property type="entry name" value="HAD-like"/>
    <property type="match status" value="1"/>
</dbReference>
<dbReference type="Proteomes" id="UP000886748">
    <property type="component" value="Unassembled WGS sequence"/>
</dbReference>
<dbReference type="InterPro" id="IPR023214">
    <property type="entry name" value="HAD_sf"/>
</dbReference>
<dbReference type="Gene3D" id="1.10.150.240">
    <property type="entry name" value="Putative phosphatase, domain 2"/>
    <property type="match status" value="1"/>
</dbReference>
<keyword evidence="1" id="KW-0378">Hydrolase</keyword>
<dbReference type="InterPro" id="IPR006439">
    <property type="entry name" value="HAD-SF_hydro_IA"/>
</dbReference>
<evidence type="ECO:0000313" key="2">
    <source>
        <dbReference type="Proteomes" id="UP000886748"/>
    </source>
</evidence>
<gene>
    <name evidence="1" type="ORF">IAD26_08285</name>
</gene>
<dbReference type="Pfam" id="PF13419">
    <property type="entry name" value="HAD_2"/>
    <property type="match status" value="1"/>
</dbReference>
<dbReference type="SFLD" id="SFLDG01135">
    <property type="entry name" value="C1.5.6:_HAD__Beta-PGM__Phospha"/>
    <property type="match status" value="1"/>
</dbReference>
<dbReference type="PANTHER" id="PTHR43434">
    <property type="entry name" value="PHOSPHOGLYCOLATE PHOSPHATASE"/>
    <property type="match status" value="1"/>
</dbReference>
<reference evidence="1" key="1">
    <citation type="submission" date="2020-10" db="EMBL/GenBank/DDBJ databases">
        <authorList>
            <person name="Gilroy R."/>
        </authorList>
    </citation>
    <scope>NUCLEOTIDE SEQUENCE</scope>
    <source>
        <strain evidence="1">CHK154-7741</strain>
    </source>
</reference>
<dbReference type="PANTHER" id="PTHR43434:SF1">
    <property type="entry name" value="PHOSPHOGLYCOLATE PHOSPHATASE"/>
    <property type="match status" value="1"/>
</dbReference>
<dbReference type="NCBIfam" id="TIGR01549">
    <property type="entry name" value="HAD-SF-IA-v1"/>
    <property type="match status" value="1"/>
</dbReference>
<dbReference type="AlphaFoldDB" id="A0A9D1SS44"/>
<dbReference type="GO" id="GO:0005829">
    <property type="term" value="C:cytosol"/>
    <property type="evidence" value="ECO:0007669"/>
    <property type="project" value="TreeGrafter"/>
</dbReference>
<dbReference type="InterPro" id="IPR036412">
    <property type="entry name" value="HAD-like_sf"/>
</dbReference>
<accession>A0A9D1SS44</accession>
<sequence length="214" mass="23954">MIDTVIFDLDGTLLYTLENLHLSTNYALDKYGFKQRTLKEIRSFVGNGVELLIKRAVPDDTDEITTAKCLADFKEHYAATMYDKTRPYNGIVEMLDKLNADNIKCAVVSNKFDAAVKELCERYFGKRILYAVGERDGIRKKPAPDSVLEVIRQIGGKNCVYVGDSEVDIQTAQNAGIPCISVSWGYKDKDYLQMQGAELIAGDVASLLNCLYKI</sequence>
<organism evidence="1 2">
    <name type="scientific">Candidatus Limenecus avicola</name>
    <dbReference type="NCBI Taxonomy" id="2840847"/>
    <lineage>
        <taxon>Bacteria</taxon>
        <taxon>Bacillati</taxon>
        <taxon>Bacillota</taxon>
        <taxon>Clostridia</taxon>
        <taxon>Eubacteriales</taxon>
        <taxon>Clostridiaceae</taxon>
        <taxon>Clostridiaceae incertae sedis</taxon>
        <taxon>Candidatus Limenecus</taxon>
    </lineage>
</organism>
<name>A0A9D1SS44_9CLOT</name>
<dbReference type="Gene3D" id="3.40.50.1000">
    <property type="entry name" value="HAD superfamily/HAD-like"/>
    <property type="match status" value="1"/>
</dbReference>
<proteinExistence type="predicted"/>
<dbReference type="InterPro" id="IPR041492">
    <property type="entry name" value="HAD_2"/>
</dbReference>
<dbReference type="GO" id="GO:0006281">
    <property type="term" value="P:DNA repair"/>
    <property type="evidence" value="ECO:0007669"/>
    <property type="project" value="TreeGrafter"/>
</dbReference>